<proteinExistence type="predicted"/>
<organism evidence="1 2">
    <name type="scientific">Ditylenchus destructor</name>
    <dbReference type="NCBI Taxonomy" id="166010"/>
    <lineage>
        <taxon>Eukaryota</taxon>
        <taxon>Metazoa</taxon>
        <taxon>Ecdysozoa</taxon>
        <taxon>Nematoda</taxon>
        <taxon>Chromadorea</taxon>
        <taxon>Rhabditida</taxon>
        <taxon>Tylenchina</taxon>
        <taxon>Tylenchomorpha</taxon>
        <taxon>Sphaerularioidea</taxon>
        <taxon>Anguinidae</taxon>
        <taxon>Anguininae</taxon>
        <taxon>Ditylenchus</taxon>
    </lineage>
</organism>
<dbReference type="AlphaFoldDB" id="A0AAD4MN04"/>
<comment type="caution">
    <text evidence="1">The sequence shown here is derived from an EMBL/GenBank/DDBJ whole genome shotgun (WGS) entry which is preliminary data.</text>
</comment>
<name>A0AAD4MN04_9BILA</name>
<evidence type="ECO:0000313" key="1">
    <source>
        <dbReference type="EMBL" id="KAI1699897.1"/>
    </source>
</evidence>
<dbReference type="Proteomes" id="UP001201812">
    <property type="component" value="Unassembled WGS sequence"/>
</dbReference>
<protein>
    <submittedName>
        <fullName evidence="1">Uncharacterized protein</fullName>
    </submittedName>
</protein>
<gene>
    <name evidence="1" type="ORF">DdX_17049</name>
</gene>
<evidence type="ECO:0000313" key="2">
    <source>
        <dbReference type="Proteomes" id="UP001201812"/>
    </source>
</evidence>
<dbReference type="EMBL" id="JAKKPZ010000163">
    <property type="protein sequence ID" value="KAI1699897.1"/>
    <property type="molecule type" value="Genomic_DNA"/>
</dbReference>
<keyword evidence="2" id="KW-1185">Reference proteome</keyword>
<sequence length="98" mass="10585">MIMTIKQQVSSLAQVHVQNPKSPTCLSHAAVFGGESNPCKVEQEYKAGNVNIIPVDVAHYLLYDYGSGYKTVGSYSVGATHWICVGEEAKVNNIKLTG</sequence>
<reference evidence="1" key="1">
    <citation type="submission" date="2022-01" db="EMBL/GenBank/DDBJ databases">
        <title>Genome Sequence Resource for Two Populations of Ditylenchus destructor, the Migratory Endoparasitic Phytonematode.</title>
        <authorList>
            <person name="Zhang H."/>
            <person name="Lin R."/>
            <person name="Xie B."/>
        </authorList>
    </citation>
    <scope>NUCLEOTIDE SEQUENCE</scope>
    <source>
        <strain evidence="1">BazhouSP</strain>
    </source>
</reference>
<accession>A0AAD4MN04</accession>